<dbReference type="InterPro" id="IPR027417">
    <property type="entry name" value="P-loop_NTPase"/>
</dbReference>
<dbReference type="Pfam" id="PF13177">
    <property type="entry name" value="DNA_pol3_delta2"/>
    <property type="match status" value="1"/>
</dbReference>
<dbReference type="EMBL" id="DSTT01000006">
    <property type="protein sequence ID" value="HFK24463.1"/>
    <property type="molecule type" value="Genomic_DNA"/>
</dbReference>
<dbReference type="AlphaFoldDB" id="A0A7C3N9A3"/>
<dbReference type="InterPro" id="IPR050238">
    <property type="entry name" value="DNA_Rep/Repair_Clamp_Loader"/>
</dbReference>
<comment type="caution">
    <text evidence="1">The sequence shown here is derived from an EMBL/GenBank/DDBJ whole genome shotgun (WGS) entry which is preliminary data.</text>
</comment>
<dbReference type="PANTHER" id="PTHR11669:SF8">
    <property type="entry name" value="DNA POLYMERASE III SUBUNIT DELTA"/>
    <property type="match status" value="1"/>
</dbReference>
<organism evidence="1">
    <name type="scientific">candidate division WOR-3 bacterium</name>
    <dbReference type="NCBI Taxonomy" id="2052148"/>
    <lineage>
        <taxon>Bacteria</taxon>
        <taxon>Bacteria division WOR-3</taxon>
    </lineage>
</organism>
<dbReference type="GO" id="GO:0006261">
    <property type="term" value="P:DNA-templated DNA replication"/>
    <property type="evidence" value="ECO:0007669"/>
    <property type="project" value="TreeGrafter"/>
</dbReference>
<protein>
    <submittedName>
        <fullName evidence="1">DNA polymerase III subunit delta</fullName>
    </submittedName>
</protein>
<name>A0A7C3N9A3_UNCW3</name>
<evidence type="ECO:0000313" key="1">
    <source>
        <dbReference type="EMBL" id="HFK24463.1"/>
    </source>
</evidence>
<dbReference type="PANTHER" id="PTHR11669">
    <property type="entry name" value="REPLICATION FACTOR C / DNA POLYMERASE III GAMMA-TAU SUBUNIT"/>
    <property type="match status" value="1"/>
</dbReference>
<reference evidence="1" key="1">
    <citation type="journal article" date="2020" name="mSystems">
        <title>Genome- and Community-Level Interaction Insights into Carbon Utilization and Element Cycling Functions of Hydrothermarchaeota in Hydrothermal Sediment.</title>
        <authorList>
            <person name="Zhou Z."/>
            <person name="Liu Y."/>
            <person name="Xu W."/>
            <person name="Pan J."/>
            <person name="Luo Z.H."/>
            <person name="Li M."/>
        </authorList>
    </citation>
    <scope>NUCLEOTIDE SEQUENCE [LARGE SCALE GENOMIC DNA]</scope>
    <source>
        <strain evidence="1">SpSt-464</strain>
    </source>
</reference>
<dbReference type="Gene3D" id="3.40.50.300">
    <property type="entry name" value="P-loop containing nucleotide triphosphate hydrolases"/>
    <property type="match status" value="1"/>
</dbReference>
<sequence length="341" mass="39878">MFENIVGHLKVKSILEKSLTEKRIAGAYLFTGNKGVGKFSLALEFAIQIFGEKYRTYVEEFRHPDLFIIYPFLKKDLASSDSLLKSINESLQEGIKDKRTKKERTLFLLNFFSYSGNENIPVDLVREMIVESSTKPYLSDKRIFIVRNIEMMRKESANTFLKILEEPPKSTMFILTTDNLNGVLPTIVSRCQVLKFGYLSKDDFKKIYKDLGYDESKIENYLYLFDGYISPEIDLEISFDSKKSLEMFLSGDRENFLKYFSTLSKKGSEKYFLKLFLKVLTKYLNQKMVQEESNENVEKISDMFEELMDIEQDIKVNFQTAHIINHIFDLNEGVKENVWKS</sequence>
<accession>A0A7C3N9A3</accession>
<gene>
    <name evidence="1" type="ORF">ENS15_07450</name>
</gene>
<proteinExistence type="predicted"/>
<dbReference type="SUPFAM" id="SSF52540">
    <property type="entry name" value="P-loop containing nucleoside triphosphate hydrolases"/>
    <property type="match status" value="1"/>
</dbReference>